<evidence type="ECO:0000313" key="1">
    <source>
        <dbReference type="EMBL" id="JAC60619.1"/>
    </source>
</evidence>
<protein>
    <submittedName>
        <fullName evidence="1">Uncharacterized protein</fullName>
    </submittedName>
</protein>
<dbReference type="EMBL" id="GBEZ01026604">
    <property type="protein sequence ID" value="JAC60619.1"/>
    <property type="molecule type" value="Transcribed_RNA"/>
</dbReference>
<organism evidence="1">
    <name type="scientific">Tetraselmis sp. GSL018</name>
    <dbReference type="NCBI Taxonomy" id="582737"/>
    <lineage>
        <taxon>Eukaryota</taxon>
        <taxon>Viridiplantae</taxon>
        <taxon>Chlorophyta</taxon>
        <taxon>core chlorophytes</taxon>
        <taxon>Chlorodendrophyceae</taxon>
        <taxon>Chlorodendrales</taxon>
        <taxon>Chlorodendraceae</taxon>
        <taxon>Tetraselmis</taxon>
    </lineage>
</organism>
<accession>A0A061QQE7</accession>
<sequence length="67" mass="7873">FNFRSANACRANEHTSPRIKKGKRIEPNKITLINRQWPKLQKRSCYVESTVDIFRGVPRQEFPKTKG</sequence>
<feature type="non-terminal residue" evidence="1">
    <location>
        <position position="1"/>
    </location>
</feature>
<name>A0A061QQE7_9CHLO</name>
<proteinExistence type="predicted"/>
<dbReference type="AlphaFoldDB" id="A0A061QQE7"/>
<gene>
    <name evidence="1" type="ORF">TSPGSL018_28492</name>
</gene>
<reference evidence="1" key="1">
    <citation type="submission" date="2014-05" db="EMBL/GenBank/DDBJ databases">
        <title>The transcriptome of the halophilic microalga Tetraselmis sp. GSL018 isolated from the Great Salt Lake, Utah.</title>
        <authorList>
            <person name="Jinkerson R.E."/>
            <person name="D'Adamo S."/>
            <person name="Posewitz M.C."/>
        </authorList>
    </citation>
    <scope>NUCLEOTIDE SEQUENCE</scope>
    <source>
        <strain evidence="1">GSL018</strain>
    </source>
</reference>